<organism evidence="1 2">
    <name type="scientific">Mesorhabditis spiculigera</name>
    <dbReference type="NCBI Taxonomy" id="96644"/>
    <lineage>
        <taxon>Eukaryota</taxon>
        <taxon>Metazoa</taxon>
        <taxon>Ecdysozoa</taxon>
        <taxon>Nematoda</taxon>
        <taxon>Chromadorea</taxon>
        <taxon>Rhabditida</taxon>
        <taxon>Rhabditina</taxon>
        <taxon>Rhabditomorpha</taxon>
        <taxon>Rhabditoidea</taxon>
        <taxon>Rhabditidae</taxon>
        <taxon>Mesorhabditinae</taxon>
        <taxon>Mesorhabditis</taxon>
    </lineage>
</organism>
<dbReference type="Gene3D" id="3.40.50.1240">
    <property type="entry name" value="Phosphoglycerate mutase-like"/>
    <property type="match status" value="1"/>
</dbReference>
<accession>A0AA36G1Y3</accession>
<name>A0AA36G1Y3_9BILA</name>
<proteinExistence type="predicted"/>
<reference evidence="1" key="1">
    <citation type="submission" date="2023-06" db="EMBL/GenBank/DDBJ databases">
        <authorList>
            <person name="Delattre M."/>
        </authorList>
    </citation>
    <scope>NUCLEOTIDE SEQUENCE</scope>
    <source>
        <strain evidence="1">AF72</strain>
    </source>
</reference>
<feature type="non-terminal residue" evidence="1">
    <location>
        <position position="1"/>
    </location>
</feature>
<gene>
    <name evidence="1" type="ORF">MSPICULIGERA_LOCUS8623</name>
</gene>
<evidence type="ECO:0000313" key="2">
    <source>
        <dbReference type="Proteomes" id="UP001177023"/>
    </source>
</evidence>
<dbReference type="InterPro" id="IPR029033">
    <property type="entry name" value="His_PPase_superfam"/>
</dbReference>
<keyword evidence="2" id="KW-1185">Reference proteome</keyword>
<comment type="caution">
    <text evidence="1">The sequence shown here is derived from an EMBL/GenBank/DDBJ whole genome shotgun (WGS) entry which is preliminary data.</text>
</comment>
<dbReference type="AlphaFoldDB" id="A0AA36G1Y3"/>
<protein>
    <submittedName>
        <fullName evidence="1">Uncharacterized protein</fullName>
    </submittedName>
</protein>
<dbReference type="EMBL" id="CATQJA010002262">
    <property type="protein sequence ID" value="CAJ0570177.1"/>
    <property type="molecule type" value="Genomic_DNA"/>
</dbReference>
<sequence length="341" mass="38643">MENLTVRGRALTDHLAFGTANNKGMITDHSKPIFVAHGEDSFEELNLEQEADNSSDALFAEKAIDKYIEQKNRDLELYIRQRRERKNQHYGNARHELLLVLTAKDKLPGAFQTIGLDPHKSEGHDVLLVRHAESIAEVFPDWVRRTKIDERFYRPTDLNVPYELPRRPEMRLAYENDPPASEFGLISAQLLGRQLVARRYKHYWMPTAALQALGYNIDEEYKPMGGRLEWNHQTGGLAPAQVAAEKRGLMRRIAAHHSGTVIFVTDPVGFYAMQHHGRGLICSYKQPYEAFLKEATAASPPSAAMSFPRGETGKDAILRPAGTRQWHRLASLASLLSPEPR</sequence>
<dbReference type="GO" id="GO:0016791">
    <property type="term" value="F:phosphatase activity"/>
    <property type="evidence" value="ECO:0007669"/>
    <property type="project" value="UniProtKB-ARBA"/>
</dbReference>
<dbReference type="Proteomes" id="UP001177023">
    <property type="component" value="Unassembled WGS sequence"/>
</dbReference>
<evidence type="ECO:0000313" key="1">
    <source>
        <dbReference type="EMBL" id="CAJ0570177.1"/>
    </source>
</evidence>